<organism evidence="2 3">
    <name type="scientific">Schizophyllum amplum</name>
    <dbReference type="NCBI Taxonomy" id="97359"/>
    <lineage>
        <taxon>Eukaryota</taxon>
        <taxon>Fungi</taxon>
        <taxon>Dikarya</taxon>
        <taxon>Basidiomycota</taxon>
        <taxon>Agaricomycotina</taxon>
        <taxon>Agaricomycetes</taxon>
        <taxon>Agaricomycetidae</taxon>
        <taxon>Agaricales</taxon>
        <taxon>Schizophyllaceae</taxon>
        <taxon>Schizophyllum</taxon>
    </lineage>
</organism>
<feature type="compositionally biased region" description="Low complexity" evidence="1">
    <location>
        <begin position="45"/>
        <end position="59"/>
    </location>
</feature>
<evidence type="ECO:0000313" key="3">
    <source>
        <dbReference type="Proteomes" id="UP000320762"/>
    </source>
</evidence>
<proteinExistence type="predicted"/>
<gene>
    <name evidence="2" type="ORF">BD626DRAFT_473196</name>
</gene>
<reference evidence="2 3" key="1">
    <citation type="journal article" date="2019" name="New Phytol.">
        <title>Comparative genomics reveals unique wood-decay strategies and fruiting body development in the Schizophyllaceae.</title>
        <authorList>
            <person name="Almasi E."/>
            <person name="Sahu N."/>
            <person name="Krizsan K."/>
            <person name="Balint B."/>
            <person name="Kovacs G.M."/>
            <person name="Kiss B."/>
            <person name="Cseklye J."/>
            <person name="Drula E."/>
            <person name="Henrissat B."/>
            <person name="Nagy I."/>
            <person name="Chovatia M."/>
            <person name="Adam C."/>
            <person name="LaButti K."/>
            <person name="Lipzen A."/>
            <person name="Riley R."/>
            <person name="Grigoriev I.V."/>
            <person name="Nagy L.G."/>
        </authorList>
    </citation>
    <scope>NUCLEOTIDE SEQUENCE [LARGE SCALE GENOMIC DNA]</scope>
    <source>
        <strain evidence="2 3">NL-1724</strain>
    </source>
</reference>
<dbReference type="OrthoDB" id="3244206at2759"/>
<feature type="region of interest" description="Disordered" evidence="1">
    <location>
        <begin position="1"/>
        <end position="69"/>
    </location>
</feature>
<sequence length="346" mass="39062">MPSKWLLPELEKQSQAAGPSTSRAITVPSHRSKPRRTTGSTKGKAPLSSAAAPVLAPTPKTRRRARMASADPGALVADFKKFISDRPNLSRQDRRDIFDELEDYIQPNQHPFSSKIPPADVLIYAITDILRPDIEYEALPMLLDLLSSLEAQRKLALETAEKIVVFHDFYKNIGQLESSPQADHVEQLRQLTTMRRGSDALRDNYIYLIRNYCLTIIYKTWTAPYAGHDVVADTLVQLNALFPGLNTEFPLAASPRRFHADISDDERKLINDDGDDCYQFIDNSISWLQQQAPNGLTDADFSHLRASNEFTLAFPPSIDDDALVQHTEEYMQPVRQIIDCVQRNGR</sequence>
<name>A0A550CWK7_9AGAR</name>
<dbReference type="Proteomes" id="UP000320762">
    <property type="component" value="Unassembled WGS sequence"/>
</dbReference>
<keyword evidence="3" id="KW-1185">Reference proteome</keyword>
<dbReference type="EMBL" id="VDMD01000001">
    <property type="protein sequence ID" value="TRM69176.1"/>
    <property type="molecule type" value="Genomic_DNA"/>
</dbReference>
<evidence type="ECO:0000256" key="1">
    <source>
        <dbReference type="SAM" id="MobiDB-lite"/>
    </source>
</evidence>
<evidence type="ECO:0000313" key="2">
    <source>
        <dbReference type="EMBL" id="TRM69176.1"/>
    </source>
</evidence>
<dbReference type="AlphaFoldDB" id="A0A550CWK7"/>
<protein>
    <submittedName>
        <fullName evidence="2">Uncharacterized protein</fullName>
    </submittedName>
</protein>
<feature type="compositionally biased region" description="Polar residues" evidence="1">
    <location>
        <begin position="13"/>
        <end position="24"/>
    </location>
</feature>
<comment type="caution">
    <text evidence="2">The sequence shown here is derived from an EMBL/GenBank/DDBJ whole genome shotgun (WGS) entry which is preliminary data.</text>
</comment>
<accession>A0A550CWK7</accession>